<protein>
    <submittedName>
        <fullName evidence="1">Uncharacterized protein</fullName>
    </submittedName>
</protein>
<dbReference type="EMBL" id="JH930475">
    <property type="protein sequence ID" value="EKM52671.1"/>
    <property type="molecule type" value="Genomic_DNA"/>
</dbReference>
<dbReference type="InParanoid" id="K5URZ3"/>
<accession>K5URZ3</accession>
<dbReference type="RefSeq" id="XP_007399012.1">
    <property type="nucleotide sequence ID" value="XM_007398950.1"/>
</dbReference>
<gene>
    <name evidence="1" type="ORF">PHACADRAFT_261257</name>
</gene>
<dbReference type="KEGG" id="pco:PHACADRAFT_261257"/>
<evidence type="ECO:0000313" key="2">
    <source>
        <dbReference type="Proteomes" id="UP000008370"/>
    </source>
</evidence>
<dbReference type="GeneID" id="18917933"/>
<dbReference type="Proteomes" id="UP000008370">
    <property type="component" value="Unassembled WGS sequence"/>
</dbReference>
<reference evidence="1 2" key="1">
    <citation type="journal article" date="2012" name="BMC Genomics">
        <title>Comparative genomics of the white-rot fungi, Phanerochaete carnosa and P. chrysosporium, to elucidate the genetic basis of the distinct wood types they colonize.</title>
        <authorList>
            <person name="Suzuki H."/>
            <person name="MacDonald J."/>
            <person name="Syed K."/>
            <person name="Salamov A."/>
            <person name="Hori C."/>
            <person name="Aerts A."/>
            <person name="Henrissat B."/>
            <person name="Wiebenga A."/>
            <person name="vanKuyk P.A."/>
            <person name="Barry K."/>
            <person name="Lindquist E."/>
            <person name="LaButti K."/>
            <person name="Lapidus A."/>
            <person name="Lucas S."/>
            <person name="Coutinho P."/>
            <person name="Gong Y."/>
            <person name="Samejima M."/>
            <person name="Mahadevan R."/>
            <person name="Abou-Zaid M."/>
            <person name="de Vries R.P."/>
            <person name="Igarashi K."/>
            <person name="Yadav J.S."/>
            <person name="Grigoriev I.V."/>
            <person name="Master E.R."/>
        </authorList>
    </citation>
    <scope>NUCLEOTIDE SEQUENCE [LARGE SCALE GENOMIC DNA]</scope>
    <source>
        <strain evidence="1 2">HHB-10118-sp</strain>
    </source>
</reference>
<organism evidence="1 2">
    <name type="scientific">Phanerochaete carnosa (strain HHB-10118-sp)</name>
    <name type="common">White-rot fungus</name>
    <name type="synonym">Peniophora carnosa</name>
    <dbReference type="NCBI Taxonomy" id="650164"/>
    <lineage>
        <taxon>Eukaryota</taxon>
        <taxon>Fungi</taxon>
        <taxon>Dikarya</taxon>
        <taxon>Basidiomycota</taxon>
        <taxon>Agaricomycotina</taxon>
        <taxon>Agaricomycetes</taxon>
        <taxon>Polyporales</taxon>
        <taxon>Phanerochaetaceae</taxon>
        <taxon>Phanerochaete</taxon>
    </lineage>
</organism>
<evidence type="ECO:0000313" key="1">
    <source>
        <dbReference type="EMBL" id="EKM52671.1"/>
    </source>
</evidence>
<keyword evidence="2" id="KW-1185">Reference proteome</keyword>
<name>K5URZ3_PHACS</name>
<sequence>MACDHLAYMRAAPEMEQYCQNDPAEWYKRLTSHLASPMYKIDLKAKIKAGIEPLRDTLSDLFTKLSILHDAAHGQDLKPRPQEVMVDLCTRVGIPALDELDLNDEAKEEIRNLFESIEQMARQDTHFDFQVYLYGMLEAAVRFDFAAVFLNATDGMDILNGLGAILARTIGILELPWIRDKLIEAEMAKFVKGVGERLGRMYGLWN</sequence>
<dbReference type="OrthoDB" id="3251431at2759"/>
<dbReference type="AlphaFoldDB" id="K5URZ3"/>
<dbReference type="HOGENOM" id="CLU_1332347_0_0_1"/>
<proteinExistence type="predicted"/>